<accession>I0IP06</accession>
<proteinExistence type="predicted"/>
<dbReference type="CDD" id="cd06260">
    <property type="entry name" value="DUF820-like"/>
    <property type="match status" value="1"/>
</dbReference>
<keyword evidence="3" id="KW-1185">Reference proteome</keyword>
<dbReference type="KEGG" id="lfc:LFE_1322"/>
<sequence length="187" mass="21425">MKTTSLKEWTYEEFMSLPEGGPVRYEILDGGLCMTPSPNTRHQEISWNLSGFFWSFLKTRPVGRSFSAPYDVVFSKDPPQVVEPDLVFVSKDRLSIITEQNIQGIPDLLVEILSEGTEIMDRRKKHSLYERFGVPEYWIVDPKLNMIQVFRLIDGHYAAALEFGIEDRLETPLLPGLSILLSEIFPA</sequence>
<dbReference type="eggNOG" id="COG4636">
    <property type="taxonomic scope" value="Bacteria"/>
</dbReference>
<dbReference type="InterPro" id="IPR011335">
    <property type="entry name" value="Restrct_endonuc-II-like"/>
</dbReference>
<dbReference type="SUPFAM" id="SSF52980">
    <property type="entry name" value="Restriction endonuclease-like"/>
    <property type="match status" value="1"/>
</dbReference>
<name>I0IP06_LEPFC</name>
<dbReference type="OrthoDB" id="5518193at2"/>
<evidence type="ECO:0000313" key="3">
    <source>
        <dbReference type="Proteomes" id="UP000007382"/>
    </source>
</evidence>
<dbReference type="PANTHER" id="PTHR34107:SF4">
    <property type="entry name" value="SLL1222 PROTEIN"/>
    <property type="match status" value="1"/>
</dbReference>
<dbReference type="EMBL" id="AP012342">
    <property type="protein sequence ID" value="BAM07005.1"/>
    <property type="molecule type" value="Genomic_DNA"/>
</dbReference>
<dbReference type="Gene3D" id="3.90.1570.10">
    <property type="entry name" value="tt1808, chain A"/>
    <property type="match status" value="1"/>
</dbReference>
<dbReference type="AlphaFoldDB" id="I0IP06"/>
<dbReference type="STRING" id="1162668.LFE_1322"/>
<dbReference type="Proteomes" id="UP000007382">
    <property type="component" value="Chromosome"/>
</dbReference>
<dbReference type="InterPro" id="IPR012296">
    <property type="entry name" value="Nuclease_put_TT1808"/>
</dbReference>
<evidence type="ECO:0000313" key="2">
    <source>
        <dbReference type="EMBL" id="BAM07005.1"/>
    </source>
</evidence>
<dbReference type="PATRIC" id="fig|1162668.3.peg.1553"/>
<protein>
    <recommendedName>
        <fullName evidence="1">Putative restriction endonuclease domain-containing protein</fullName>
    </recommendedName>
</protein>
<dbReference type="PANTHER" id="PTHR34107">
    <property type="entry name" value="SLL0198 PROTEIN-RELATED"/>
    <property type="match status" value="1"/>
</dbReference>
<organism evidence="2 3">
    <name type="scientific">Leptospirillum ferrooxidans (strain C2-3)</name>
    <dbReference type="NCBI Taxonomy" id="1162668"/>
    <lineage>
        <taxon>Bacteria</taxon>
        <taxon>Pseudomonadati</taxon>
        <taxon>Nitrospirota</taxon>
        <taxon>Nitrospiria</taxon>
        <taxon>Nitrospirales</taxon>
        <taxon>Nitrospiraceae</taxon>
        <taxon>Leptospirillum</taxon>
    </lineage>
</organism>
<dbReference type="Pfam" id="PF05685">
    <property type="entry name" value="Uma2"/>
    <property type="match status" value="1"/>
</dbReference>
<feature type="domain" description="Putative restriction endonuclease" evidence="1">
    <location>
        <begin position="12"/>
        <end position="179"/>
    </location>
</feature>
<dbReference type="HOGENOM" id="CLU_076312_0_2_0"/>
<gene>
    <name evidence="2" type="ordered locus">LFE_1322</name>
</gene>
<reference evidence="2 3" key="1">
    <citation type="journal article" date="2012" name="J. Bacteriol.">
        <title>Complete Genome Sequence of Leptospirillum ferrooxidans Strain C2-3, Isolated from a Fresh Volcanic Ash Deposit on the Island of Miyake, Japan.</title>
        <authorList>
            <person name="Fujimura R."/>
            <person name="Sato Y."/>
            <person name="Nishizawa T."/>
            <person name="Oshima K."/>
            <person name="Kim S.-W."/>
            <person name="Hattori M."/>
            <person name="Kamijo T."/>
            <person name="Ohta H."/>
        </authorList>
    </citation>
    <scope>NUCLEOTIDE SEQUENCE [LARGE SCALE GENOMIC DNA]</scope>
    <source>
        <strain evidence="2 3">C2-3</strain>
    </source>
</reference>
<dbReference type="InterPro" id="IPR008538">
    <property type="entry name" value="Uma2"/>
</dbReference>
<dbReference type="RefSeq" id="WP_014449494.1">
    <property type="nucleotide sequence ID" value="NC_017094.1"/>
</dbReference>
<evidence type="ECO:0000259" key="1">
    <source>
        <dbReference type="Pfam" id="PF05685"/>
    </source>
</evidence>
<reference evidence="3" key="2">
    <citation type="submission" date="2012-03" db="EMBL/GenBank/DDBJ databases">
        <title>The complete genome sequence of the pioneer microbe on fresh volcanic deposit, Leptospirillum ferrooxidans strain C2-3.</title>
        <authorList>
            <person name="Fujimura R."/>
            <person name="Sato Y."/>
            <person name="Nishizawa T."/>
            <person name="Nanba K."/>
            <person name="Oshima K."/>
            <person name="Hattori M."/>
            <person name="Kamijo T."/>
            <person name="Ohta H."/>
        </authorList>
    </citation>
    <scope>NUCLEOTIDE SEQUENCE [LARGE SCALE GENOMIC DNA]</scope>
    <source>
        <strain evidence="3">C2-3</strain>
    </source>
</reference>